<dbReference type="RefSeq" id="WP_206963850.1">
    <property type="nucleotide sequence ID" value="NZ_BAAAJJ010000001.1"/>
</dbReference>
<keyword evidence="2" id="KW-1185">Reference proteome</keyword>
<evidence type="ECO:0000313" key="1">
    <source>
        <dbReference type="EMBL" id="MBO0514447.1"/>
    </source>
</evidence>
<gene>
    <name evidence="1" type="ORF">J0695_22010</name>
</gene>
<accession>A0A939F9C2</accession>
<dbReference type="AlphaFoldDB" id="A0A939F9C2"/>
<dbReference type="GO" id="GO:0016773">
    <property type="term" value="F:phosphotransferase activity, alcohol group as acceptor"/>
    <property type="evidence" value="ECO:0007669"/>
    <property type="project" value="InterPro"/>
</dbReference>
<dbReference type="Proteomes" id="UP000664167">
    <property type="component" value="Unassembled WGS sequence"/>
</dbReference>
<dbReference type="Pfam" id="PF04655">
    <property type="entry name" value="APH_6_hur"/>
    <property type="match status" value="1"/>
</dbReference>
<dbReference type="InterPro" id="IPR011009">
    <property type="entry name" value="Kinase-like_dom_sf"/>
</dbReference>
<dbReference type="GO" id="GO:0019748">
    <property type="term" value="P:secondary metabolic process"/>
    <property type="evidence" value="ECO:0007669"/>
    <property type="project" value="InterPro"/>
</dbReference>
<protein>
    <submittedName>
        <fullName evidence="1">Hydroxyurea phosphotransferase</fullName>
    </submittedName>
</protein>
<organism evidence="1 2">
    <name type="scientific">Streptomyces beijiangensis</name>
    <dbReference type="NCBI Taxonomy" id="163361"/>
    <lineage>
        <taxon>Bacteria</taxon>
        <taxon>Bacillati</taxon>
        <taxon>Actinomycetota</taxon>
        <taxon>Actinomycetes</taxon>
        <taxon>Kitasatosporales</taxon>
        <taxon>Streptomycetaceae</taxon>
        <taxon>Streptomyces</taxon>
    </lineage>
</organism>
<dbReference type="InterPro" id="IPR006748">
    <property type="entry name" value="NH2Glyco/OHUrea_AB-resist_kin"/>
</dbReference>
<sequence>MERGGDFLGRWGLRQDGPPMRGRVSVVLPVVRESDGVRAALKLQDVDEETVGEPLALRTWGGDGVVRLLEEDPATGTMLLERLDESRPLASVPDVLEATRIVAELLVRINAVPAPYGMRRLADIAQDMLDRVPKALDSLADDGERRLLKDCAAAVREVSGEAGDRLLHWDLHFENILGAEREPWLVIDPKPLAGDPCFELMPALWNRLDEGRVRQRFDLMTEVMGLDRERARAWTLGRVLQNSLWAVEDGKRRLPAEMVSIGETLLA</sequence>
<name>A0A939F9C2_9ACTN</name>
<dbReference type="EMBL" id="JAFLRJ010000207">
    <property type="protein sequence ID" value="MBO0514447.1"/>
    <property type="molecule type" value="Genomic_DNA"/>
</dbReference>
<evidence type="ECO:0000313" key="2">
    <source>
        <dbReference type="Proteomes" id="UP000664167"/>
    </source>
</evidence>
<dbReference type="SUPFAM" id="SSF56112">
    <property type="entry name" value="Protein kinase-like (PK-like)"/>
    <property type="match status" value="1"/>
</dbReference>
<comment type="caution">
    <text evidence="1">The sequence shown here is derived from an EMBL/GenBank/DDBJ whole genome shotgun (WGS) entry which is preliminary data.</text>
</comment>
<reference evidence="1" key="1">
    <citation type="submission" date="2021-03" db="EMBL/GenBank/DDBJ databases">
        <title>Streptomyces poriferae sp. nov., a novel marine sponge-derived Actinobacteria species with anti-MRSA activity.</title>
        <authorList>
            <person name="Sandoval-Powers M."/>
            <person name="Kralova S."/>
            <person name="Nguyen G.-S."/>
            <person name="Fawwal D."/>
            <person name="Degnes K."/>
            <person name="Klinkenberg G."/>
            <person name="Sletta H."/>
            <person name="Wentzel A."/>
            <person name="Liles M.R."/>
        </authorList>
    </citation>
    <scope>NUCLEOTIDE SEQUENCE</scope>
    <source>
        <strain evidence="1">DSM 41794</strain>
    </source>
</reference>
<proteinExistence type="predicted"/>